<dbReference type="OrthoDB" id="415825at2759"/>
<dbReference type="AlphaFoldDB" id="A0A9X0AHZ9"/>
<protein>
    <recommendedName>
        <fullName evidence="5">FAD linked oxidase N-terminal domain-containing protein</fullName>
    </recommendedName>
</protein>
<proteinExistence type="inferred from homology"/>
<keyword evidence="7" id="KW-1185">Reference proteome</keyword>
<reference evidence="6" key="1">
    <citation type="submission" date="2022-11" db="EMBL/GenBank/DDBJ databases">
        <title>Genome Resource of Sclerotinia nivalis Strain SnTB1, a Plant Pathogen Isolated from American Ginseng.</title>
        <authorList>
            <person name="Fan S."/>
        </authorList>
    </citation>
    <scope>NUCLEOTIDE SEQUENCE</scope>
    <source>
        <strain evidence="6">SnTB1</strain>
    </source>
</reference>
<evidence type="ECO:0000256" key="4">
    <source>
        <dbReference type="ARBA" id="ARBA00023002"/>
    </source>
</evidence>
<dbReference type="PANTHER" id="PTHR42973:SF7">
    <property type="entry name" value="FAD-BINDING PCMH-TYPE DOMAIN-CONTAINING PROTEIN"/>
    <property type="match status" value="1"/>
</dbReference>
<keyword evidence="2" id="KW-0285">Flavoprotein</keyword>
<evidence type="ECO:0000313" key="7">
    <source>
        <dbReference type="Proteomes" id="UP001152300"/>
    </source>
</evidence>
<dbReference type="Gene3D" id="3.30.465.10">
    <property type="match status" value="1"/>
</dbReference>
<keyword evidence="4" id="KW-0560">Oxidoreductase</keyword>
<dbReference type="SUPFAM" id="SSF56176">
    <property type="entry name" value="FAD-binding/transporter-associated domain-like"/>
    <property type="match status" value="1"/>
</dbReference>
<name>A0A9X0AHZ9_9HELO</name>
<gene>
    <name evidence="6" type="ORF">OCU04_009098</name>
</gene>
<dbReference type="PANTHER" id="PTHR42973">
    <property type="entry name" value="BINDING OXIDOREDUCTASE, PUTATIVE (AFU_ORTHOLOGUE AFUA_1G17690)-RELATED"/>
    <property type="match status" value="1"/>
</dbReference>
<dbReference type="InterPro" id="IPR050416">
    <property type="entry name" value="FAD-linked_Oxidoreductase"/>
</dbReference>
<dbReference type="InterPro" id="IPR036318">
    <property type="entry name" value="FAD-bd_PCMH-like_sf"/>
</dbReference>
<evidence type="ECO:0000256" key="2">
    <source>
        <dbReference type="ARBA" id="ARBA00022630"/>
    </source>
</evidence>
<evidence type="ECO:0000259" key="5">
    <source>
        <dbReference type="Pfam" id="PF01565"/>
    </source>
</evidence>
<comment type="similarity">
    <text evidence="1">Belongs to the oxygen-dependent FAD-linked oxidoreductase family.</text>
</comment>
<dbReference type="EMBL" id="JAPEIS010000010">
    <property type="protein sequence ID" value="KAJ8062573.1"/>
    <property type="molecule type" value="Genomic_DNA"/>
</dbReference>
<evidence type="ECO:0000256" key="1">
    <source>
        <dbReference type="ARBA" id="ARBA00005466"/>
    </source>
</evidence>
<organism evidence="6 7">
    <name type="scientific">Sclerotinia nivalis</name>
    <dbReference type="NCBI Taxonomy" id="352851"/>
    <lineage>
        <taxon>Eukaryota</taxon>
        <taxon>Fungi</taxon>
        <taxon>Dikarya</taxon>
        <taxon>Ascomycota</taxon>
        <taxon>Pezizomycotina</taxon>
        <taxon>Leotiomycetes</taxon>
        <taxon>Helotiales</taxon>
        <taxon>Sclerotiniaceae</taxon>
        <taxon>Sclerotinia</taxon>
    </lineage>
</organism>
<evidence type="ECO:0000256" key="3">
    <source>
        <dbReference type="ARBA" id="ARBA00022827"/>
    </source>
</evidence>
<comment type="caution">
    <text evidence="6">The sequence shown here is derived from an EMBL/GenBank/DDBJ whole genome shotgun (WGS) entry which is preliminary data.</text>
</comment>
<keyword evidence="3" id="KW-0274">FAD</keyword>
<feature type="domain" description="FAD linked oxidase N-terminal" evidence="5">
    <location>
        <begin position="34"/>
        <end position="146"/>
    </location>
</feature>
<dbReference type="GO" id="GO:0016491">
    <property type="term" value="F:oxidoreductase activity"/>
    <property type="evidence" value="ECO:0007669"/>
    <property type="project" value="UniProtKB-KW"/>
</dbReference>
<dbReference type="InterPro" id="IPR006094">
    <property type="entry name" value="Oxid_FAD_bind_N"/>
</dbReference>
<dbReference type="GO" id="GO:0050660">
    <property type="term" value="F:flavin adenine dinucleotide binding"/>
    <property type="evidence" value="ECO:0007669"/>
    <property type="project" value="InterPro"/>
</dbReference>
<sequence>MLLCAQRSAYQCYRSTCHRETGNNSRCVLISVFHHNHQIPITVRCGGYPYFGSKFSSSALKIDLPCLASIRILSTGHSAVIGGIIEKDLARKLSRERLMASIAAMPSMVYAGWATYGGYNPFSAACGLGVDQMIVVKIVDSNGEITGFDVEEKDGLLRAVRGGGGASGFFVEMRVKVRGLQKILAGKIVFGLKGILKIVETLDSRFTELPEQGLPTQLIVQQLIFPSPREKVFRIHSCML</sequence>
<dbReference type="InterPro" id="IPR016169">
    <property type="entry name" value="FAD-bd_PCMH_sub2"/>
</dbReference>
<accession>A0A9X0AHZ9</accession>
<dbReference type="Proteomes" id="UP001152300">
    <property type="component" value="Unassembled WGS sequence"/>
</dbReference>
<evidence type="ECO:0000313" key="6">
    <source>
        <dbReference type="EMBL" id="KAJ8062573.1"/>
    </source>
</evidence>
<dbReference type="Pfam" id="PF01565">
    <property type="entry name" value="FAD_binding_4"/>
    <property type="match status" value="1"/>
</dbReference>